<dbReference type="InterPro" id="IPR000847">
    <property type="entry name" value="LysR_HTH_N"/>
</dbReference>
<evidence type="ECO:0000313" key="6">
    <source>
        <dbReference type="EMBL" id="ARI78791.1"/>
    </source>
</evidence>
<dbReference type="KEGG" id="hmn:HM131_18970"/>
<keyword evidence="4" id="KW-0804">Transcription</keyword>
<dbReference type="Gene3D" id="1.10.10.10">
    <property type="entry name" value="Winged helix-like DNA-binding domain superfamily/Winged helix DNA-binding domain"/>
    <property type="match status" value="1"/>
</dbReference>
<evidence type="ECO:0000256" key="3">
    <source>
        <dbReference type="ARBA" id="ARBA00023125"/>
    </source>
</evidence>
<dbReference type="InterPro" id="IPR036390">
    <property type="entry name" value="WH_DNA-bd_sf"/>
</dbReference>
<dbReference type="PRINTS" id="PR00039">
    <property type="entry name" value="HTHLYSR"/>
</dbReference>
<protein>
    <submittedName>
        <fullName evidence="6">LysR family transcriptional regulator</fullName>
    </submittedName>
</protein>
<keyword evidence="7" id="KW-1185">Reference proteome</keyword>
<sequence length="284" mass="33526">MENKDCQLLRTLNKTRNITKAAEALYISQPALTYRIKQIEKEFNTTIITRGKRGIEFTSQGEYLVNYAEDLIHLHRETKENIENMNEQISGTLRLGVSTIYARYKLPHILKMFHERYPQIEINVRTGWSREIYEMLRKGEVHIGIIRGSYHWKDQKHLLNEEAIWLVSLKKIELDDLPALPQISYETDHTLKSLLQSWWNENYDTPPFTTMEVDRMETCKEMVLHGLGYGLFPGICLQDVDPEFMSQLYIDHKPITRSTWMSYNQSHMELSVVEAFVDFLLEKH</sequence>
<accession>A0A1W5ZZX8</accession>
<evidence type="ECO:0000256" key="4">
    <source>
        <dbReference type="ARBA" id="ARBA00023163"/>
    </source>
</evidence>
<dbReference type="Proteomes" id="UP000192527">
    <property type="component" value="Chromosome"/>
</dbReference>
<dbReference type="GO" id="GO:0000976">
    <property type="term" value="F:transcription cis-regulatory region binding"/>
    <property type="evidence" value="ECO:0007669"/>
    <property type="project" value="TreeGrafter"/>
</dbReference>
<dbReference type="Pfam" id="PF00126">
    <property type="entry name" value="HTH_1"/>
    <property type="match status" value="1"/>
</dbReference>
<evidence type="ECO:0000256" key="1">
    <source>
        <dbReference type="ARBA" id="ARBA00009437"/>
    </source>
</evidence>
<keyword evidence="3" id="KW-0238">DNA-binding</keyword>
<dbReference type="EMBL" id="CP020772">
    <property type="protein sequence ID" value="ARI78791.1"/>
    <property type="molecule type" value="Genomic_DNA"/>
</dbReference>
<dbReference type="GO" id="GO:0003700">
    <property type="term" value="F:DNA-binding transcription factor activity"/>
    <property type="evidence" value="ECO:0007669"/>
    <property type="project" value="InterPro"/>
</dbReference>
<dbReference type="InterPro" id="IPR005119">
    <property type="entry name" value="LysR_subst-bd"/>
</dbReference>
<evidence type="ECO:0000259" key="5">
    <source>
        <dbReference type="PROSITE" id="PS50931"/>
    </source>
</evidence>
<dbReference type="OrthoDB" id="107670at2"/>
<dbReference type="PANTHER" id="PTHR30126">
    <property type="entry name" value="HTH-TYPE TRANSCRIPTIONAL REGULATOR"/>
    <property type="match status" value="1"/>
</dbReference>
<dbReference type="InterPro" id="IPR036388">
    <property type="entry name" value="WH-like_DNA-bd_sf"/>
</dbReference>
<dbReference type="CDD" id="cd05466">
    <property type="entry name" value="PBP2_LTTR_substrate"/>
    <property type="match status" value="1"/>
</dbReference>
<dbReference type="STRING" id="402384.HM131_18970"/>
<name>A0A1W5ZZX8_9BACI</name>
<gene>
    <name evidence="6" type="ORF">HM131_18970</name>
</gene>
<reference evidence="6 7" key="1">
    <citation type="submission" date="2017-04" db="EMBL/GenBank/DDBJ databases">
        <title>The whole genome sequencing and assembly of Halobacillus mangrovi strain.</title>
        <authorList>
            <person name="Lee S.-J."/>
            <person name="Park M.-K."/>
            <person name="Kim J.-Y."/>
            <person name="Lee Y.-J."/>
            <person name="Yi H."/>
            <person name="Bahn Y.-S."/>
            <person name="Kim J.F."/>
            <person name="Lee D.-W."/>
        </authorList>
    </citation>
    <scope>NUCLEOTIDE SEQUENCE [LARGE SCALE GENOMIC DNA]</scope>
    <source>
        <strain evidence="6 7">KTB 131</strain>
    </source>
</reference>
<proteinExistence type="inferred from homology"/>
<dbReference type="Gene3D" id="3.40.190.290">
    <property type="match status" value="1"/>
</dbReference>
<organism evidence="6 7">
    <name type="scientific">Halobacillus mangrovi</name>
    <dbReference type="NCBI Taxonomy" id="402384"/>
    <lineage>
        <taxon>Bacteria</taxon>
        <taxon>Bacillati</taxon>
        <taxon>Bacillota</taxon>
        <taxon>Bacilli</taxon>
        <taxon>Bacillales</taxon>
        <taxon>Bacillaceae</taxon>
        <taxon>Halobacillus</taxon>
    </lineage>
</organism>
<keyword evidence="2" id="KW-0805">Transcription regulation</keyword>
<dbReference type="RefSeq" id="WP_085031250.1">
    <property type="nucleotide sequence ID" value="NZ_CP020772.1"/>
</dbReference>
<dbReference type="AlphaFoldDB" id="A0A1W5ZZX8"/>
<dbReference type="PANTHER" id="PTHR30126:SF78">
    <property type="entry name" value="HTH LYSR-TYPE DOMAIN-CONTAINING PROTEIN"/>
    <property type="match status" value="1"/>
</dbReference>
<dbReference type="SUPFAM" id="SSF46785">
    <property type="entry name" value="Winged helix' DNA-binding domain"/>
    <property type="match status" value="1"/>
</dbReference>
<dbReference type="PROSITE" id="PS50931">
    <property type="entry name" value="HTH_LYSR"/>
    <property type="match status" value="1"/>
</dbReference>
<comment type="similarity">
    <text evidence="1">Belongs to the LysR transcriptional regulatory family.</text>
</comment>
<dbReference type="Pfam" id="PF03466">
    <property type="entry name" value="LysR_substrate"/>
    <property type="match status" value="1"/>
</dbReference>
<dbReference type="SUPFAM" id="SSF53850">
    <property type="entry name" value="Periplasmic binding protein-like II"/>
    <property type="match status" value="1"/>
</dbReference>
<evidence type="ECO:0000256" key="2">
    <source>
        <dbReference type="ARBA" id="ARBA00023015"/>
    </source>
</evidence>
<evidence type="ECO:0000313" key="7">
    <source>
        <dbReference type="Proteomes" id="UP000192527"/>
    </source>
</evidence>
<feature type="domain" description="HTH lysR-type" evidence="5">
    <location>
        <begin position="1"/>
        <end position="58"/>
    </location>
</feature>